<feature type="region of interest" description="Disordered" evidence="1">
    <location>
        <begin position="342"/>
        <end position="361"/>
    </location>
</feature>
<feature type="compositionally biased region" description="Basic and acidic residues" evidence="1">
    <location>
        <begin position="530"/>
        <end position="545"/>
    </location>
</feature>
<organism evidence="3 4">
    <name type="scientific">Cyclostephanos tholiformis</name>
    <dbReference type="NCBI Taxonomy" id="382380"/>
    <lineage>
        <taxon>Eukaryota</taxon>
        <taxon>Sar</taxon>
        <taxon>Stramenopiles</taxon>
        <taxon>Ochrophyta</taxon>
        <taxon>Bacillariophyta</taxon>
        <taxon>Coscinodiscophyceae</taxon>
        <taxon>Thalassiosirophycidae</taxon>
        <taxon>Stephanodiscales</taxon>
        <taxon>Stephanodiscaceae</taxon>
        <taxon>Cyclostephanos</taxon>
    </lineage>
</organism>
<evidence type="ECO:0000313" key="4">
    <source>
        <dbReference type="Proteomes" id="UP001530377"/>
    </source>
</evidence>
<dbReference type="Proteomes" id="UP001530377">
    <property type="component" value="Unassembled WGS sequence"/>
</dbReference>
<feature type="transmembrane region" description="Helical" evidence="2">
    <location>
        <begin position="496"/>
        <end position="516"/>
    </location>
</feature>
<sequence length="723" mass="77057">MGKLDYVALHSTPSSSWSSWSSSSSRRICPPTAPILLRRPPSSFAVHVLIACVLVVVDISPTSELVRHVDAGISFGGVTSTDACYDSLQRAEMSDGSGRVDRDGYVSFVNELSGYAFESFGYDEASGTWGMHPVAAFEDLPSTIRGEFYDAACGGPFVVCEEAYLYTSGTKDDANPQDVIYLFELCSGVQDAIDEELASMTSTAVPTEPSSVPVDGAYPTSYPTTPAGFAPTSTMPTSSTTTDISSPAARETFPLSYRAAVSSSVIAANLNDPNVVYRSQLLGAMTTWTMSTAYAYNADGGGEEGRDGSALRARRRRRAEEDEAEVKAEVEAEDDGRVASLLRGGRKRREGGSDRGLLVNPVPSLEADGTSVMNVVDIECSEEIKADLQQDTDHCIEVTTNVTLEFVDEPLGYNRTDAIVYFVDQFEIDVTNGKFHDMIAPPSTKSEFRTIYSAMTPIAGNATITDDMGFDVDEFIQENEEISEKEGGGGGGSNTAGIAVGVCICLVVVGIVGFLVHRRRSANSWWFHDKSQDDAGADKSKDGRESYATPDFDVVERDLKARRRDDDQGSRGSEASSRDRISSGRSDSDSDSESASMASFSSTSESDSDSDSSTASTESSHDELTSGGPASAYSLTPSDIDDHGRPVPKVLRDKSISPRDDGRASKRNVVRPASMGSRTPTEDDSSAGSSGWDSSDDESTVGTGSVESYKGDLDSSTSGGKGT</sequence>
<gene>
    <name evidence="3" type="ORF">ACHAXA_008920</name>
</gene>
<feature type="region of interest" description="Disordered" evidence="1">
    <location>
        <begin position="227"/>
        <end position="247"/>
    </location>
</feature>
<evidence type="ECO:0000256" key="2">
    <source>
        <dbReference type="SAM" id="Phobius"/>
    </source>
</evidence>
<name>A0ABD3RHF5_9STRA</name>
<dbReference type="CDD" id="cd12087">
    <property type="entry name" value="TM_EGFR-like"/>
    <property type="match status" value="1"/>
</dbReference>
<keyword evidence="2" id="KW-1133">Transmembrane helix</keyword>
<protein>
    <submittedName>
        <fullName evidence="3">Uncharacterized protein</fullName>
    </submittedName>
</protein>
<feature type="compositionally biased region" description="Basic and acidic residues" evidence="1">
    <location>
        <begin position="554"/>
        <end position="569"/>
    </location>
</feature>
<feature type="compositionally biased region" description="Low complexity" evidence="1">
    <location>
        <begin position="593"/>
        <end position="618"/>
    </location>
</feature>
<dbReference type="EMBL" id="JALLPB020000706">
    <property type="protein sequence ID" value="KAL3806910.1"/>
    <property type="molecule type" value="Genomic_DNA"/>
</dbReference>
<feature type="compositionally biased region" description="Basic and acidic residues" evidence="1">
    <location>
        <begin position="576"/>
        <end position="588"/>
    </location>
</feature>
<feature type="region of interest" description="Disordered" evidence="1">
    <location>
        <begin position="530"/>
        <end position="723"/>
    </location>
</feature>
<keyword evidence="2" id="KW-0812">Transmembrane</keyword>
<feature type="compositionally biased region" description="Low complexity" evidence="1">
    <location>
        <begin position="230"/>
        <end position="247"/>
    </location>
</feature>
<keyword evidence="2" id="KW-0472">Membrane</keyword>
<evidence type="ECO:0000256" key="1">
    <source>
        <dbReference type="SAM" id="MobiDB-lite"/>
    </source>
</evidence>
<evidence type="ECO:0000313" key="3">
    <source>
        <dbReference type="EMBL" id="KAL3806910.1"/>
    </source>
</evidence>
<reference evidence="3 4" key="1">
    <citation type="submission" date="2024-10" db="EMBL/GenBank/DDBJ databases">
        <title>Updated reference genomes for cyclostephanoid diatoms.</title>
        <authorList>
            <person name="Roberts W.R."/>
            <person name="Alverson A.J."/>
        </authorList>
    </citation>
    <scope>NUCLEOTIDE SEQUENCE [LARGE SCALE GENOMIC DNA]</scope>
    <source>
        <strain evidence="3 4">AJA228-03</strain>
    </source>
</reference>
<keyword evidence="4" id="KW-1185">Reference proteome</keyword>
<feature type="compositionally biased region" description="Basic and acidic residues" evidence="1">
    <location>
        <begin position="640"/>
        <end position="664"/>
    </location>
</feature>
<comment type="caution">
    <text evidence="3">The sequence shown here is derived from an EMBL/GenBank/DDBJ whole genome shotgun (WGS) entry which is preliminary data.</text>
</comment>
<proteinExistence type="predicted"/>
<feature type="compositionally biased region" description="Polar residues" evidence="1">
    <location>
        <begin position="714"/>
        <end position="723"/>
    </location>
</feature>
<dbReference type="AlphaFoldDB" id="A0ABD3RHF5"/>
<accession>A0ABD3RHF5</accession>
<feature type="region of interest" description="Disordered" evidence="1">
    <location>
        <begin position="296"/>
        <end position="321"/>
    </location>
</feature>